<evidence type="ECO:0000313" key="3">
    <source>
        <dbReference type="EMBL" id="KAI7734326.1"/>
    </source>
</evidence>
<reference evidence="3" key="1">
    <citation type="submission" date="2022-06" db="EMBL/GenBank/DDBJ databases">
        <title>Uncovering the hologenomic basis of an extraordinary plant invasion.</title>
        <authorList>
            <person name="Bieker V.C."/>
            <person name="Martin M.D."/>
            <person name="Gilbert T."/>
            <person name="Hodgins K."/>
            <person name="Battlay P."/>
            <person name="Petersen B."/>
            <person name="Wilson J."/>
        </authorList>
    </citation>
    <scope>NUCLEOTIDE SEQUENCE</scope>
    <source>
        <strain evidence="3">AA19_3_7</strain>
        <tissue evidence="3">Leaf</tissue>
    </source>
</reference>
<comment type="caution">
    <text evidence="3">The sequence shown here is derived from an EMBL/GenBank/DDBJ whole genome shotgun (WGS) entry which is preliminary data.</text>
</comment>
<keyword evidence="4" id="KW-1185">Reference proteome</keyword>
<dbReference type="EMBL" id="JAMZMK010009756">
    <property type="protein sequence ID" value="KAI7734326.1"/>
    <property type="molecule type" value="Genomic_DNA"/>
</dbReference>
<dbReference type="InterPro" id="IPR042098">
    <property type="entry name" value="TauD-like_sf"/>
</dbReference>
<dbReference type="FunFam" id="3.60.130.10:FF:000006">
    <property type="entry name" value="Clavaminate synthase-like protein At3g21360"/>
    <property type="match status" value="1"/>
</dbReference>
<feature type="domain" description="TauD/TfdA-like" evidence="2">
    <location>
        <begin position="38"/>
        <end position="314"/>
    </location>
</feature>
<evidence type="ECO:0000259" key="2">
    <source>
        <dbReference type="Pfam" id="PF02668"/>
    </source>
</evidence>
<gene>
    <name evidence="3" type="ORF">M8C21_017031</name>
</gene>
<proteinExistence type="predicted"/>
<dbReference type="InterPro" id="IPR003819">
    <property type="entry name" value="TauD/TfdA-like"/>
</dbReference>
<dbReference type="InterPro" id="IPR050411">
    <property type="entry name" value="AlphaKG_dependent_hydroxylases"/>
</dbReference>
<dbReference type="GO" id="GO:0016491">
    <property type="term" value="F:oxidoreductase activity"/>
    <property type="evidence" value="ECO:0007669"/>
    <property type="project" value="UniProtKB-KW"/>
</dbReference>
<dbReference type="Proteomes" id="UP001206925">
    <property type="component" value="Unassembled WGS sequence"/>
</dbReference>
<dbReference type="PANTHER" id="PTHR10696:SF44">
    <property type="entry name" value="TAUD_TFDA-LIKE DOMAIN-CONTAINING PROTEIN-RELATED"/>
    <property type="match status" value="1"/>
</dbReference>
<dbReference type="Pfam" id="PF02668">
    <property type="entry name" value="TauD"/>
    <property type="match status" value="1"/>
</dbReference>
<sequence length="327" mass="36648">MAEESLFHEPIGLLPQQKSYDGVLFPIVLSPNPTHPTTVDLTEAIKANRTYIDTLLHRSGAILFRGFPVSSASDFNDVVESSGYEDFSYGVGGAGSRTKVVGRVYTANEAPPHQHIPFHHEMSHSPVFPSKLFFFCEVEPGKGGETCIALSHVIYERMEQKHPKFVQEMEEKGLIYSRVVGDESDHSSPVGRSWKEVFMTEDKTVAEERAAKLGMKLEWMESAVRVIIGPKPGFIYDEIKKHKIWFNGVVGRFEDKLNNDPSKAVLFSDGTPLPADVSDDCSKIFDEECVALQWRQGDVLLLDNLAVLHSRRPLITLPRRVLASFCK</sequence>
<dbReference type="AlphaFoldDB" id="A0AAD5C2U1"/>
<name>A0AAD5C2U1_AMBAR</name>
<keyword evidence="1" id="KW-0560">Oxidoreductase</keyword>
<evidence type="ECO:0000313" key="4">
    <source>
        <dbReference type="Proteomes" id="UP001206925"/>
    </source>
</evidence>
<accession>A0AAD5C2U1</accession>
<organism evidence="3 4">
    <name type="scientific">Ambrosia artemisiifolia</name>
    <name type="common">Common ragweed</name>
    <dbReference type="NCBI Taxonomy" id="4212"/>
    <lineage>
        <taxon>Eukaryota</taxon>
        <taxon>Viridiplantae</taxon>
        <taxon>Streptophyta</taxon>
        <taxon>Embryophyta</taxon>
        <taxon>Tracheophyta</taxon>
        <taxon>Spermatophyta</taxon>
        <taxon>Magnoliopsida</taxon>
        <taxon>eudicotyledons</taxon>
        <taxon>Gunneridae</taxon>
        <taxon>Pentapetalae</taxon>
        <taxon>asterids</taxon>
        <taxon>campanulids</taxon>
        <taxon>Asterales</taxon>
        <taxon>Asteraceae</taxon>
        <taxon>Asteroideae</taxon>
        <taxon>Heliantheae alliance</taxon>
        <taxon>Heliantheae</taxon>
        <taxon>Ambrosia</taxon>
    </lineage>
</organism>
<dbReference type="Gene3D" id="3.60.130.10">
    <property type="entry name" value="Clavaminate synthase-like"/>
    <property type="match status" value="1"/>
</dbReference>
<dbReference type="SUPFAM" id="SSF51197">
    <property type="entry name" value="Clavaminate synthase-like"/>
    <property type="match status" value="1"/>
</dbReference>
<protein>
    <recommendedName>
        <fullName evidence="2">TauD/TfdA-like domain-containing protein</fullName>
    </recommendedName>
</protein>
<evidence type="ECO:0000256" key="1">
    <source>
        <dbReference type="ARBA" id="ARBA00023002"/>
    </source>
</evidence>
<dbReference type="PANTHER" id="PTHR10696">
    <property type="entry name" value="GAMMA-BUTYROBETAINE HYDROXYLASE-RELATED"/>
    <property type="match status" value="1"/>
</dbReference>